<evidence type="ECO:0000256" key="2">
    <source>
        <dbReference type="ARBA" id="ARBA00023125"/>
    </source>
</evidence>
<comment type="caution">
    <text evidence="5">The sequence shown here is derived from an EMBL/GenBank/DDBJ whole genome shotgun (WGS) entry which is preliminary data.</text>
</comment>
<dbReference type="Pfam" id="PF00392">
    <property type="entry name" value="GntR"/>
    <property type="match status" value="1"/>
</dbReference>
<evidence type="ECO:0000313" key="6">
    <source>
        <dbReference type="Proteomes" id="UP000282311"/>
    </source>
</evidence>
<dbReference type="Gene3D" id="1.10.10.10">
    <property type="entry name" value="Winged helix-like DNA-binding domain superfamily/Winged helix DNA-binding domain"/>
    <property type="match status" value="1"/>
</dbReference>
<dbReference type="RefSeq" id="WP_120748301.1">
    <property type="nucleotide sequence ID" value="NZ_RBAH01000011.1"/>
</dbReference>
<dbReference type="Pfam" id="PF13416">
    <property type="entry name" value="SBP_bac_8"/>
    <property type="match status" value="1"/>
</dbReference>
<dbReference type="InterPro" id="IPR036390">
    <property type="entry name" value="WH_DNA-bd_sf"/>
</dbReference>
<organism evidence="5 6">
    <name type="scientific">Paenibacillus ginsengarvi</name>
    <dbReference type="NCBI Taxonomy" id="400777"/>
    <lineage>
        <taxon>Bacteria</taxon>
        <taxon>Bacillati</taxon>
        <taxon>Bacillota</taxon>
        <taxon>Bacilli</taxon>
        <taxon>Bacillales</taxon>
        <taxon>Paenibacillaceae</taxon>
        <taxon>Paenibacillus</taxon>
    </lineage>
</organism>
<gene>
    <name evidence="5" type="ORF">D7M11_16300</name>
</gene>
<feature type="domain" description="HTH gntR-type" evidence="4">
    <location>
        <begin position="11"/>
        <end position="79"/>
    </location>
</feature>
<proteinExistence type="predicted"/>
<evidence type="ECO:0000256" key="3">
    <source>
        <dbReference type="ARBA" id="ARBA00023163"/>
    </source>
</evidence>
<sequence>MSATSKRSGSRTRLEQLIQTLRDEIVSGARAEGAYIPSELTLCEQFGLSKKTVRKGLDVLVNEGLLEKVPRIGARVTGAASSEPIVITFGYYPKLVREIRLQHMIESFNKLHGSIRVQAIPISHHYDQTLNTRRLQDDSLDVVTINAHDIEYFTQADDGTCPLEPLAPVGGIYPFLEQPFRADGGGLYALPFVFTPVILCYNKEHFHEKELPEPDSSWTWEDLRQAGHALSNGANRFGFYFHLPSGNRWPIFLLQNNVAFRTDGQGGYILNVPEAKEALRLCRDLVRDPKLFPVYLSENDSDAHALFLNRKVSMILCTYDSLNDFSSAPFVYDIAPIPSLREPKTLLGAIALAIPAHSAKKPEAKLFIDYMLSYQNQMDIRLNTLSIPSLKRAAEWVGDGEADRVLNRPYRFHMYRDIIPSFRFASELRLPTDHLLQMGQELKLYWSQLEDLDTILDQLEQKLSAPASKSQA</sequence>
<dbReference type="InterPro" id="IPR036388">
    <property type="entry name" value="WH-like_DNA-bd_sf"/>
</dbReference>
<dbReference type="CDD" id="cd07377">
    <property type="entry name" value="WHTH_GntR"/>
    <property type="match status" value="1"/>
</dbReference>
<accession>A0A3B0CHG9</accession>
<dbReference type="SUPFAM" id="SSF46785">
    <property type="entry name" value="Winged helix' DNA-binding domain"/>
    <property type="match status" value="1"/>
</dbReference>
<dbReference type="InterPro" id="IPR050490">
    <property type="entry name" value="Bact_solute-bd_prot1"/>
</dbReference>
<dbReference type="PROSITE" id="PS50949">
    <property type="entry name" value="HTH_GNTR"/>
    <property type="match status" value="1"/>
</dbReference>
<dbReference type="AlphaFoldDB" id="A0A3B0CHG9"/>
<name>A0A3B0CHG9_9BACL</name>
<reference evidence="5 6" key="1">
    <citation type="journal article" date="2007" name="Int. J. Syst. Evol. Microbiol.">
        <title>Paenibacillus ginsengarvi sp. nov., isolated from soil from ginseng cultivation.</title>
        <authorList>
            <person name="Yoon M.H."/>
            <person name="Ten L.N."/>
            <person name="Im W.T."/>
        </authorList>
    </citation>
    <scope>NUCLEOTIDE SEQUENCE [LARGE SCALE GENOMIC DNA]</scope>
    <source>
        <strain evidence="5 6">KCTC 13059</strain>
    </source>
</reference>
<dbReference type="SUPFAM" id="SSF53850">
    <property type="entry name" value="Periplasmic binding protein-like II"/>
    <property type="match status" value="1"/>
</dbReference>
<keyword evidence="2" id="KW-0238">DNA-binding</keyword>
<dbReference type="PANTHER" id="PTHR43649:SF12">
    <property type="entry name" value="DIACETYLCHITOBIOSE BINDING PROTEIN DASA"/>
    <property type="match status" value="1"/>
</dbReference>
<dbReference type="GO" id="GO:0003677">
    <property type="term" value="F:DNA binding"/>
    <property type="evidence" value="ECO:0007669"/>
    <property type="project" value="UniProtKB-KW"/>
</dbReference>
<dbReference type="PANTHER" id="PTHR43649">
    <property type="entry name" value="ARABINOSE-BINDING PROTEIN-RELATED"/>
    <property type="match status" value="1"/>
</dbReference>
<keyword evidence="6" id="KW-1185">Reference proteome</keyword>
<dbReference type="OrthoDB" id="2374506at2"/>
<keyword evidence="1" id="KW-0805">Transcription regulation</keyword>
<dbReference type="PRINTS" id="PR00035">
    <property type="entry name" value="HTHGNTR"/>
</dbReference>
<protein>
    <submittedName>
        <fullName evidence="5">Extracellular solute-binding protein</fullName>
    </submittedName>
</protein>
<dbReference type="InterPro" id="IPR000524">
    <property type="entry name" value="Tscrpt_reg_HTH_GntR"/>
</dbReference>
<evidence type="ECO:0000313" key="5">
    <source>
        <dbReference type="EMBL" id="RKN83757.1"/>
    </source>
</evidence>
<dbReference type="Proteomes" id="UP000282311">
    <property type="component" value="Unassembled WGS sequence"/>
</dbReference>
<evidence type="ECO:0000259" key="4">
    <source>
        <dbReference type="PROSITE" id="PS50949"/>
    </source>
</evidence>
<dbReference type="Gene3D" id="3.40.190.10">
    <property type="entry name" value="Periplasmic binding protein-like II"/>
    <property type="match status" value="1"/>
</dbReference>
<keyword evidence="3" id="KW-0804">Transcription</keyword>
<dbReference type="InterPro" id="IPR006059">
    <property type="entry name" value="SBP"/>
</dbReference>
<dbReference type="GO" id="GO:0003700">
    <property type="term" value="F:DNA-binding transcription factor activity"/>
    <property type="evidence" value="ECO:0007669"/>
    <property type="project" value="InterPro"/>
</dbReference>
<dbReference type="EMBL" id="RBAH01000011">
    <property type="protein sequence ID" value="RKN83757.1"/>
    <property type="molecule type" value="Genomic_DNA"/>
</dbReference>
<dbReference type="SMART" id="SM00345">
    <property type="entry name" value="HTH_GNTR"/>
    <property type="match status" value="1"/>
</dbReference>
<evidence type="ECO:0000256" key="1">
    <source>
        <dbReference type="ARBA" id="ARBA00023015"/>
    </source>
</evidence>